<evidence type="ECO:0000259" key="2">
    <source>
        <dbReference type="PROSITE" id="PS50943"/>
    </source>
</evidence>
<comment type="caution">
    <text evidence="3">The sequence shown here is derived from an EMBL/GenBank/DDBJ whole genome shotgun (WGS) entry which is preliminary data.</text>
</comment>
<keyword evidence="4" id="KW-1185">Reference proteome</keyword>
<dbReference type="InterPro" id="IPR001387">
    <property type="entry name" value="Cro/C1-type_HTH"/>
</dbReference>
<dbReference type="PANTHER" id="PTHR46558:SF13">
    <property type="entry name" value="HTH-TYPE TRANSCRIPTIONAL REGULATOR IMMR"/>
    <property type="match status" value="1"/>
</dbReference>
<protein>
    <recommendedName>
        <fullName evidence="2">HTH cro/C1-type domain-containing protein</fullName>
    </recommendedName>
</protein>
<evidence type="ECO:0000313" key="3">
    <source>
        <dbReference type="EMBL" id="GIN22325.1"/>
    </source>
</evidence>
<accession>A0ABQ4KB81</accession>
<dbReference type="SUPFAM" id="SSF47413">
    <property type="entry name" value="lambda repressor-like DNA-binding domains"/>
    <property type="match status" value="1"/>
</dbReference>
<dbReference type="RefSeq" id="WP_018709009.1">
    <property type="nucleotide sequence ID" value="NZ_BOQT01000015.1"/>
</dbReference>
<feature type="domain" description="HTH cro/C1-type" evidence="2">
    <location>
        <begin position="7"/>
        <end position="61"/>
    </location>
</feature>
<dbReference type="CDD" id="cd00093">
    <property type="entry name" value="HTH_XRE"/>
    <property type="match status" value="1"/>
</dbReference>
<dbReference type="EMBL" id="BOQT01000015">
    <property type="protein sequence ID" value="GIN22325.1"/>
    <property type="molecule type" value="Genomic_DNA"/>
</dbReference>
<dbReference type="Pfam" id="PF01381">
    <property type="entry name" value="HTH_3"/>
    <property type="match status" value="1"/>
</dbReference>
<keyword evidence="1" id="KW-0238">DNA-binding</keyword>
<proteinExistence type="predicted"/>
<name>A0ABQ4KB81_9BACI</name>
<dbReference type="InterPro" id="IPR010982">
    <property type="entry name" value="Lambda_DNA-bd_dom_sf"/>
</dbReference>
<dbReference type="SMART" id="SM00530">
    <property type="entry name" value="HTH_XRE"/>
    <property type="match status" value="1"/>
</dbReference>
<sequence length="119" mass="14088">MSLGSRLKKERERRNWSQVYVAKKIGITNAVLSNYERDYRDPDTETLKKLALLYGVKTDYLLGITDHPIASDKEFPTIIKDPELDRWHKELPKSDEEDLRKLRQMWEIIKGKGNEENNR</sequence>
<dbReference type="Proteomes" id="UP000680279">
    <property type="component" value="Unassembled WGS sequence"/>
</dbReference>
<reference evidence="3 4" key="1">
    <citation type="submission" date="2021-03" db="EMBL/GenBank/DDBJ databases">
        <title>Antimicrobial resistance genes in bacteria isolated from Japanese honey, and their potential for conferring macrolide and lincosamide resistance in the American foulbrood pathogen Paenibacillus larvae.</title>
        <authorList>
            <person name="Okamoto M."/>
            <person name="Kumagai M."/>
            <person name="Kanamori H."/>
            <person name="Takamatsu D."/>
        </authorList>
    </citation>
    <scope>NUCLEOTIDE SEQUENCE [LARGE SCALE GENOMIC DNA]</scope>
    <source>
        <strain evidence="3 4">J1TS3</strain>
    </source>
</reference>
<evidence type="ECO:0000313" key="4">
    <source>
        <dbReference type="Proteomes" id="UP000680279"/>
    </source>
</evidence>
<gene>
    <name evidence="3" type="ORF">J1TS3_34590</name>
</gene>
<dbReference type="PROSITE" id="PS50943">
    <property type="entry name" value="HTH_CROC1"/>
    <property type="match status" value="1"/>
</dbReference>
<dbReference type="PANTHER" id="PTHR46558">
    <property type="entry name" value="TRACRIPTIONAL REGULATORY PROTEIN-RELATED-RELATED"/>
    <property type="match status" value="1"/>
</dbReference>
<evidence type="ECO:0000256" key="1">
    <source>
        <dbReference type="ARBA" id="ARBA00023125"/>
    </source>
</evidence>
<organism evidence="3 4">
    <name type="scientific">Siminovitchia fordii</name>
    <dbReference type="NCBI Taxonomy" id="254759"/>
    <lineage>
        <taxon>Bacteria</taxon>
        <taxon>Bacillati</taxon>
        <taxon>Bacillota</taxon>
        <taxon>Bacilli</taxon>
        <taxon>Bacillales</taxon>
        <taxon>Bacillaceae</taxon>
        <taxon>Siminovitchia</taxon>
    </lineage>
</organism>
<dbReference type="Gene3D" id="1.10.260.40">
    <property type="entry name" value="lambda repressor-like DNA-binding domains"/>
    <property type="match status" value="1"/>
</dbReference>